<feature type="compositionally biased region" description="Gly residues" evidence="1">
    <location>
        <begin position="72"/>
        <end position="83"/>
    </location>
</feature>
<gene>
    <name evidence="2" type="ORF">BaRGS_00001013</name>
</gene>
<protein>
    <recommendedName>
        <fullName evidence="4">Secreted protein</fullName>
    </recommendedName>
</protein>
<name>A0ABD0M981_9CAEN</name>
<evidence type="ECO:0000313" key="2">
    <source>
        <dbReference type="EMBL" id="KAK7508048.1"/>
    </source>
</evidence>
<comment type="caution">
    <text evidence="2">The sequence shown here is derived from an EMBL/GenBank/DDBJ whole genome shotgun (WGS) entry which is preliminary data.</text>
</comment>
<accession>A0ABD0M981</accession>
<sequence length="83" mass="8935">MRDCVLLQVFRCIVSFPQCSSRVSSGERLGSQECLACTGSVLLTVGRIWARPCRVRRCPYLKQGPEGDGDGGDGGGGGCKVWR</sequence>
<evidence type="ECO:0008006" key="4">
    <source>
        <dbReference type="Google" id="ProtNLM"/>
    </source>
</evidence>
<keyword evidence="3" id="KW-1185">Reference proteome</keyword>
<reference evidence="2 3" key="1">
    <citation type="journal article" date="2023" name="Sci. Data">
        <title>Genome assembly of the Korean intertidal mud-creeper Batillaria attramentaria.</title>
        <authorList>
            <person name="Patra A.K."/>
            <person name="Ho P.T."/>
            <person name="Jun S."/>
            <person name="Lee S.J."/>
            <person name="Kim Y."/>
            <person name="Won Y.J."/>
        </authorList>
    </citation>
    <scope>NUCLEOTIDE SEQUENCE [LARGE SCALE GENOMIC DNA]</scope>
    <source>
        <strain evidence="2">Wonlab-2016</strain>
    </source>
</reference>
<evidence type="ECO:0000256" key="1">
    <source>
        <dbReference type="SAM" id="MobiDB-lite"/>
    </source>
</evidence>
<feature type="region of interest" description="Disordered" evidence="1">
    <location>
        <begin position="63"/>
        <end position="83"/>
    </location>
</feature>
<dbReference type="EMBL" id="JACVVK020000003">
    <property type="protein sequence ID" value="KAK7508048.1"/>
    <property type="molecule type" value="Genomic_DNA"/>
</dbReference>
<dbReference type="Proteomes" id="UP001519460">
    <property type="component" value="Unassembled WGS sequence"/>
</dbReference>
<feature type="non-terminal residue" evidence="2">
    <location>
        <position position="83"/>
    </location>
</feature>
<evidence type="ECO:0000313" key="3">
    <source>
        <dbReference type="Proteomes" id="UP001519460"/>
    </source>
</evidence>
<proteinExistence type="predicted"/>
<organism evidence="2 3">
    <name type="scientific">Batillaria attramentaria</name>
    <dbReference type="NCBI Taxonomy" id="370345"/>
    <lineage>
        <taxon>Eukaryota</taxon>
        <taxon>Metazoa</taxon>
        <taxon>Spiralia</taxon>
        <taxon>Lophotrochozoa</taxon>
        <taxon>Mollusca</taxon>
        <taxon>Gastropoda</taxon>
        <taxon>Caenogastropoda</taxon>
        <taxon>Sorbeoconcha</taxon>
        <taxon>Cerithioidea</taxon>
        <taxon>Batillariidae</taxon>
        <taxon>Batillaria</taxon>
    </lineage>
</organism>
<dbReference type="AlphaFoldDB" id="A0ABD0M981"/>